<feature type="region of interest" description="Disordered" evidence="1">
    <location>
        <begin position="294"/>
        <end position="325"/>
    </location>
</feature>
<feature type="domain" description="Stc1" evidence="2">
    <location>
        <begin position="37"/>
        <end position="120"/>
    </location>
</feature>
<name>A0A6V8H1S3_TALPI</name>
<evidence type="ECO:0000313" key="3">
    <source>
        <dbReference type="EMBL" id="GAM35205.1"/>
    </source>
</evidence>
<sequence>MLYILTEVTASIRHGVGGWSPAKVARIKSVALPEKIKCAGCLEERSITGFSASQITRLRKKFATQGHLALTRNAARCLYCTGGAAPTEIECSRCRKTKPLEAFTKTQRVDWDLATCKTCTAYYMTSETWEAERENALAIGADGYTEAGSTIAESIDGGVALESLKSFSISTEPTRRSHLRLPGNERLGHGMWLEDASVVDDGEVEIASTIQAPSSAAKFSGWDVPGLRTEERRPASVSSTETKRNSWAKIKSADPDRNARILKMSDPMRHLNDEEEKAMTEELSYRTMVGARDRTKLHKEIQAGDADTTNGDDASTVKADDARNN</sequence>
<feature type="region of interest" description="Disordered" evidence="1">
    <location>
        <begin position="230"/>
        <end position="250"/>
    </location>
</feature>
<dbReference type="InterPro" id="IPR024630">
    <property type="entry name" value="Stc1"/>
</dbReference>
<keyword evidence="4" id="KW-1185">Reference proteome</keyword>
<dbReference type="EMBL" id="DF933813">
    <property type="protein sequence ID" value="GAM35205.1"/>
    <property type="molecule type" value="Genomic_DNA"/>
</dbReference>
<reference evidence="4" key="1">
    <citation type="journal article" date="2015" name="Genome Announc.">
        <title>Draft genome sequence of Talaromyces cellulolyticus strain Y-94, a source of lignocellulosic biomass-degrading enzymes.</title>
        <authorList>
            <person name="Fujii T."/>
            <person name="Koike H."/>
            <person name="Sawayama S."/>
            <person name="Yano S."/>
            <person name="Inoue H."/>
        </authorList>
    </citation>
    <scope>NUCLEOTIDE SEQUENCE [LARGE SCALE GENOMIC DNA]</scope>
    <source>
        <strain evidence="4">Y-94</strain>
    </source>
</reference>
<evidence type="ECO:0000256" key="1">
    <source>
        <dbReference type="SAM" id="MobiDB-lite"/>
    </source>
</evidence>
<evidence type="ECO:0000259" key="2">
    <source>
        <dbReference type="Pfam" id="PF12898"/>
    </source>
</evidence>
<dbReference type="Proteomes" id="UP000053095">
    <property type="component" value="Unassembled WGS sequence"/>
</dbReference>
<protein>
    <recommendedName>
        <fullName evidence="2">Stc1 domain-containing protein</fullName>
    </recommendedName>
</protein>
<proteinExistence type="predicted"/>
<organism evidence="3 4">
    <name type="scientific">Talaromyces pinophilus</name>
    <name type="common">Penicillium pinophilum</name>
    <dbReference type="NCBI Taxonomy" id="128442"/>
    <lineage>
        <taxon>Eukaryota</taxon>
        <taxon>Fungi</taxon>
        <taxon>Dikarya</taxon>
        <taxon>Ascomycota</taxon>
        <taxon>Pezizomycotina</taxon>
        <taxon>Eurotiomycetes</taxon>
        <taxon>Eurotiomycetidae</taxon>
        <taxon>Eurotiales</taxon>
        <taxon>Trichocomaceae</taxon>
        <taxon>Talaromyces</taxon>
        <taxon>Talaromyces sect. Talaromyces</taxon>
    </lineage>
</organism>
<comment type="caution">
    <text evidence="3">The sequence shown here is derived from an EMBL/GenBank/DDBJ whole genome shotgun (WGS) entry which is preliminary data.</text>
</comment>
<feature type="compositionally biased region" description="Low complexity" evidence="1">
    <location>
        <begin position="303"/>
        <end position="314"/>
    </location>
</feature>
<evidence type="ECO:0000313" key="4">
    <source>
        <dbReference type="Proteomes" id="UP000053095"/>
    </source>
</evidence>
<gene>
    <name evidence="3" type="ORF">TCE0_017f03358</name>
</gene>
<dbReference type="AlphaFoldDB" id="A0A6V8H1S3"/>
<accession>A0A6V8H1S3</accession>
<dbReference type="Pfam" id="PF12898">
    <property type="entry name" value="Stc1"/>
    <property type="match status" value="1"/>
</dbReference>